<feature type="compositionally biased region" description="Basic residues" evidence="1">
    <location>
        <begin position="105"/>
        <end position="120"/>
    </location>
</feature>
<name>A0AAD1UPJ1_EUPCR</name>
<gene>
    <name evidence="2" type="ORF">ECRASSUSDP1_LOCUS9768</name>
</gene>
<protein>
    <submittedName>
        <fullName evidence="2">Uncharacterized protein</fullName>
    </submittedName>
</protein>
<feature type="region of interest" description="Disordered" evidence="1">
    <location>
        <begin position="93"/>
        <end position="121"/>
    </location>
</feature>
<reference evidence="2" key="1">
    <citation type="submission" date="2023-07" db="EMBL/GenBank/DDBJ databases">
        <authorList>
            <consortium name="AG Swart"/>
            <person name="Singh M."/>
            <person name="Singh A."/>
            <person name="Seah K."/>
            <person name="Emmerich C."/>
        </authorList>
    </citation>
    <scope>NUCLEOTIDE SEQUENCE</scope>
    <source>
        <strain evidence="2">DP1</strain>
    </source>
</reference>
<organism evidence="2 3">
    <name type="scientific">Euplotes crassus</name>
    <dbReference type="NCBI Taxonomy" id="5936"/>
    <lineage>
        <taxon>Eukaryota</taxon>
        <taxon>Sar</taxon>
        <taxon>Alveolata</taxon>
        <taxon>Ciliophora</taxon>
        <taxon>Intramacronucleata</taxon>
        <taxon>Spirotrichea</taxon>
        <taxon>Hypotrichia</taxon>
        <taxon>Euplotida</taxon>
        <taxon>Euplotidae</taxon>
        <taxon>Moneuplotes</taxon>
    </lineage>
</organism>
<evidence type="ECO:0000256" key="1">
    <source>
        <dbReference type="SAM" id="MobiDB-lite"/>
    </source>
</evidence>
<keyword evidence="3" id="KW-1185">Reference proteome</keyword>
<evidence type="ECO:0000313" key="3">
    <source>
        <dbReference type="Proteomes" id="UP001295684"/>
    </source>
</evidence>
<dbReference type="AlphaFoldDB" id="A0AAD1UPJ1"/>
<comment type="caution">
    <text evidence="2">The sequence shown here is derived from an EMBL/GenBank/DDBJ whole genome shotgun (WGS) entry which is preliminary data.</text>
</comment>
<proteinExistence type="predicted"/>
<dbReference type="EMBL" id="CAMPGE010009608">
    <property type="protein sequence ID" value="CAI2368475.1"/>
    <property type="molecule type" value="Genomic_DNA"/>
</dbReference>
<sequence>MRRGLSIPKCNKSNLNKRTRIILKSMEKINKNFIKIDRLGGGFGTSQGLKCRPRKDQIKEKLTVACKKFNLPKKIDANDVHYCQNSRMLSLNCQLKNPKNPQKSKSPKMNKSSRYRKKKGSKDENILATYFTNELAASHENESISGHRSKSKNRPNTSLIYRSASRMHSPGRIRSSISRGYETERKKKKRIKSAVKFNDSESCYSVRVEKTPDDLNSQNTAYYNDFMESKTKANKLLRLQASRSSMPGHGIKVTKKRWDSSWKKKIDITETKLFTDKSIVNVISDPIIYNSDSSVYDAEGKSILKRLRPKKLRKRANRMGNHSKMSLKRGKYCANEIMINLNI</sequence>
<evidence type="ECO:0000313" key="2">
    <source>
        <dbReference type="EMBL" id="CAI2368475.1"/>
    </source>
</evidence>
<dbReference type="Proteomes" id="UP001295684">
    <property type="component" value="Unassembled WGS sequence"/>
</dbReference>
<accession>A0AAD1UPJ1</accession>